<keyword evidence="2" id="KW-0812">Transmembrane</keyword>
<comment type="caution">
    <text evidence="3">The sequence shown here is derived from an EMBL/GenBank/DDBJ whole genome shotgun (WGS) entry which is preliminary data.</text>
</comment>
<reference evidence="3" key="2">
    <citation type="journal article" date="2021" name="Microbiome">
        <title>Successional dynamics and alternative stable states in a saline activated sludge microbial community over 9 years.</title>
        <authorList>
            <person name="Wang Y."/>
            <person name="Ye J."/>
            <person name="Ju F."/>
            <person name="Liu L."/>
            <person name="Boyd J.A."/>
            <person name="Deng Y."/>
            <person name="Parks D.H."/>
            <person name="Jiang X."/>
            <person name="Yin X."/>
            <person name="Woodcroft B.J."/>
            <person name="Tyson G.W."/>
            <person name="Hugenholtz P."/>
            <person name="Polz M.F."/>
            <person name="Zhang T."/>
        </authorList>
    </citation>
    <scope>NUCLEOTIDE SEQUENCE</scope>
    <source>
        <strain evidence="3">HKST-UBA01</strain>
    </source>
</reference>
<sequence>MRRPASPSLFWTFAGAFLIVLVAGLGVQATVLFSIVGPISSARIRADAETVVRRAAHEVEQVLAVGGDPEPALAQVNDGGWEHPVIFIDTAGRIVSDRPLGPWRRRLTGDLVRLGLLAPSSLPPDSSRMREGGPPPRGNRSGPAGPRGPGRDERRLGDRIVVRAPVFANGVRQGELVTLVPPRRAFGLPPGIPRPTLFFLPTAALIAAVAGLFLFRALAHRLRALEGQAQRVAQG</sequence>
<organism evidence="3 4">
    <name type="scientific">Eiseniibacteriota bacterium</name>
    <dbReference type="NCBI Taxonomy" id="2212470"/>
    <lineage>
        <taxon>Bacteria</taxon>
        <taxon>Candidatus Eiseniibacteriota</taxon>
    </lineage>
</organism>
<evidence type="ECO:0000313" key="4">
    <source>
        <dbReference type="Proteomes" id="UP000697710"/>
    </source>
</evidence>
<dbReference type="AlphaFoldDB" id="A0A956LXR5"/>
<proteinExistence type="predicted"/>
<evidence type="ECO:0000256" key="1">
    <source>
        <dbReference type="SAM" id="MobiDB-lite"/>
    </source>
</evidence>
<evidence type="ECO:0000313" key="3">
    <source>
        <dbReference type="EMBL" id="MCA9727419.1"/>
    </source>
</evidence>
<dbReference type="Proteomes" id="UP000697710">
    <property type="component" value="Unassembled WGS sequence"/>
</dbReference>
<feature type="transmembrane region" description="Helical" evidence="2">
    <location>
        <begin position="197"/>
        <end position="215"/>
    </location>
</feature>
<protein>
    <submittedName>
        <fullName evidence="3">Uncharacterized protein</fullName>
    </submittedName>
</protein>
<keyword evidence="2" id="KW-0472">Membrane</keyword>
<reference evidence="3" key="1">
    <citation type="submission" date="2020-04" db="EMBL/GenBank/DDBJ databases">
        <authorList>
            <person name="Zhang T."/>
        </authorList>
    </citation>
    <scope>NUCLEOTIDE SEQUENCE</scope>
    <source>
        <strain evidence="3">HKST-UBA01</strain>
    </source>
</reference>
<keyword evidence="2" id="KW-1133">Transmembrane helix</keyword>
<name>A0A956LXR5_UNCEI</name>
<accession>A0A956LXR5</accession>
<feature type="region of interest" description="Disordered" evidence="1">
    <location>
        <begin position="118"/>
        <end position="155"/>
    </location>
</feature>
<evidence type="ECO:0000256" key="2">
    <source>
        <dbReference type="SAM" id="Phobius"/>
    </source>
</evidence>
<feature type="non-terminal residue" evidence="3">
    <location>
        <position position="235"/>
    </location>
</feature>
<gene>
    <name evidence="3" type="ORF">KC729_07035</name>
</gene>
<dbReference type="EMBL" id="JAGQHR010000161">
    <property type="protein sequence ID" value="MCA9727419.1"/>
    <property type="molecule type" value="Genomic_DNA"/>
</dbReference>